<protein>
    <recommendedName>
        <fullName evidence="1">BD-FAE-like domain-containing protein</fullName>
    </recommendedName>
</protein>
<evidence type="ECO:0000259" key="1">
    <source>
        <dbReference type="Pfam" id="PF20434"/>
    </source>
</evidence>
<organism evidence="2 3">
    <name type="scientific">Candidatus Scatomorpha pullistercoris</name>
    <dbReference type="NCBI Taxonomy" id="2840929"/>
    <lineage>
        <taxon>Bacteria</taxon>
        <taxon>Bacillati</taxon>
        <taxon>Bacillota</taxon>
        <taxon>Clostridia</taxon>
        <taxon>Eubacteriales</taxon>
        <taxon>Candidatus Scatomorpha</taxon>
    </lineage>
</organism>
<dbReference type="SUPFAM" id="SSF53474">
    <property type="entry name" value="alpha/beta-Hydrolases"/>
    <property type="match status" value="1"/>
</dbReference>
<gene>
    <name evidence="2" type="ORF">IAD42_09860</name>
</gene>
<dbReference type="EMBL" id="DVJS01000248">
    <property type="protein sequence ID" value="HIS98270.1"/>
    <property type="molecule type" value="Genomic_DNA"/>
</dbReference>
<sequence>MMTGNWKFDEKYNCWCLEDILYTEKAVCPPFQQLSIFVPAPWMSAPGVIDREARVGEYTASTVPVVFENNSAGYMEMPHTWLGGPRCYAEQYLERGLVYVSCGCRGRESRDADGALCGKSPAALVDLKTALRFLRHHRAELPGDWDRVISAGWSAGGAMSTLLAVSGDNAAFDEYLRANGAYMDESDAVYAAQIYCPIIDLQHADLAYEWFFREDRTCEDSPAGPAETMTPFKQALSRELSRRYVGYFNGLGLKHPETGEPLRIGEDGRSGSAYELLMRALEDSAADFLRRLEAGGLELKCSVDDYLDGNYTELAPAPPPPMPPDAPPMPGLGTLVRRDSPFPFMEPPMLPVRGRSKRAWLSRDGERAHITGLDDYVLNHRRRMKPCTSFDKLCCDSGENQEFGSPEQDYMHFSSALAEALDALASEWPEDCADLAERFRLDLSDPELDSRIRLIDPYNFIGGAGSRQAEHYRIRVEARDADTAAIIGLTLAAALKNEGKDTDYALVWDIPHAEADYPGEVCGWIESIT</sequence>
<dbReference type="InterPro" id="IPR029058">
    <property type="entry name" value="AB_hydrolase_fold"/>
</dbReference>
<dbReference type="Proteomes" id="UP000886876">
    <property type="component" value="Unassembled WGS sequence"/>
</dbReference>
<reference evidence="2" key="1">
    <citation type="submission" date="2020-10" db="EMBL/GenBank/DDBJ databases">
        <authorList>
            <person name="Gilroy R."/>
        </authorList>
    </citation>
    <scope>NUCLEOTIDE SEQUENCE</scope>
    <source>
        <strain evidence="2">ChiHecec3B27-6122</strain>
    </source>
</reference>
<feature type="domain" description="BD-FAE-like" evidence="1">
    <location>
        <begin position="119"/>
        <end position="184"/>
    </location>
</feature>
<accession>A0A9D1G6B8</accession>
<evidence type="ECO:0000313" key="3">
    <source>
        <dbReference type="Proteomes" id="UP000886876"/>
    </source>
</evidence>
<dbReference type="InterPro" id="IPR049492">
    <property type="entry name" value="BD-FAE-like_dom"/>
</dbReference>
<dbReference type="AlphaFoldDB" id="A0A9D1G6B8"/>
<dbReference type="Gene3D" id="3.40.50.1820">
    <property type="entry name" value="alpha/beta hydrolase"/>
    <property type="match status" value="1"/>
</dbReference>
<proteinExistence type="predicted"/>
<name>A0A9D1G6B8_9FIRM</name>
<evidence type="ECO:0000313" key="2">
    <source>
        <dbReference type="EMBL" id="HIS98270.1"/>
    </source>
</evidence>
<dbReference type="Pfam" id="PF20434">
    <property type="entry name" value="BD-FAE"/>
    <property type="match status" value="1"/>
</dbReference>
<comment type="caution">
    <text evidence="2">The sequence shown here is derived from an EMBL/GenBank/DDBJ whole genome shotgun (WGS) entry which is preliminary data.</text>
</comment>
<reference evidence="2" key="2">
    <citation type="journal article" date="2021" name="PeerJ">
        <title>Extensive microbial diversity within the chicken gut microbiome revealed by metagenomics and culture.</title>
        <authorList>
            <person name="Gilroy R."/>
            <person name="Ravi A."/>
            <person name="Getino M."/>
            <person name="Pursley I."/>
            <person name="Horton D.L."/>
            <person name="Alikhan N.F."/>
            <person name="Baker D."/>
            <person name="Gharbi K."/>
            <person name="Hall N."/>
            <person name="Watson M."/>
            <person name="Adriaenssens E.M."/>
            <person name="Foster-Nyarko E."/>
            <person name="Jarju S."/>
            <person name="Secka A."/>
            <person name="Antonio M."/>
            <person name="Oren A."/>
            <person name="Chaudhuri R.R."/>
            <person name="La Ragione R."/>
            <person name="Hildebrand F."/>
            <person name="Pallen M.J."/>
        </authorList>
    </citation>
    <scope>NUCLEOTIDE SEQUENCE</scope>
    <source>
        <strain evidence="2">ChiHecec3B27-6122</strain>
    </source>
</reference>